<dbReference type="InterPro" id="IPR003594">
    <property type="entry name" value="HATPase_dom"/>
</dbReference>
<evidence type="ECO:0000256" key="4">
    <source>
        <dbReference type="ARBA" id="ARBA00022679"/>
    </source>
</evidence>
<dbReference type="SMART" id="SM00387">
    <property type="entry name" value="HATPase_c"/>
    <property type="match status" value="1"/>
</dbReference>
<feature type="transmembrane region" description="Helical" evidence="9">
    <location>
        <begin position="30"/>
        <end position="50"/>
    </location>
</feature>
<dbReference type="EMBL" id="LBOG01000006">
    <property type="protein sequence ID" value="KKP29962.1"/>
    <property type="molecule type" value="Genomic_DNA"/>
</dbReference>
<feature type="domain" description="Histidine kinase" evidence="10">
    <location>
        <begin position="131"/>
        <end position="345"/>
    </location>
</feature>
<evidence type="ECO:0000259" key="10">
    <source>
        <dbReference type="PROSITE" id="PS50109"/>
    </source>
</evidence>
<dbReference type="GO" id="GO:0016036">
    <property type="term" value="P:cellular response to phosphate starvation"/>
    <property type="evidence" value="ECO:0007669"/>
    <property type="project" value="TreeGrafter"/>
</dbReference>
<dbReference type="SUPFAM" id="SSF55874">
    <property type="entry name" value="ATPase domain of HSP90 chaperone/DNA topoisomerase II/histidine kinase"/>
    <property type="match status" value="1"/>
</dbReference>
<gene>
    <name evidence="11" type="ORF">UR19_C0006G0025</name>
</gene>
<dbReference type="PROSITE" id="PS50109">
    <property type="entry name" value="HIS_KIN"/>
    <property type="match status" value="1"/>
</dbReference>
<feature type="coiled-coil region" evidence="8">
    <location>
        <begin position="58"/>
        <end position="87"/>
    </location>
</feature>
<evidence type="ECO:0000256" key="3">
    <source>
        <dbReference type="ARBA" id="ARBA00022553"/>
    </source>
</evidence>
<dbReference type="Gene3D" id="1.10.287.130">
    <property type="match status" value="1"/>
</dbReference>
<keyword evidence="5 11" id="KW-0418">Kinase</keyword>
<dbReference type="PANTHER" id="PTHR45453">
    <property type="entry name" value="PHOSPHATE REGULON SENSOR PROTEIN PHOR"/>
    <property type="match status" value="1"/>
</dbReference>
<keyword evidence="8" id="KW-0175">Coiled coil</keyword>
<dbReference type="InterPro" id="IPR005467">
    <property type="entry name" value="His_kinase_dom"/>
</dbReference>
<name>A0A0G0BFW2_9BACT</name>
<dbReference type="InterPro" id="IPR003661">
    <property type="entry name" value="HisK_dim/P_dom"/>
</dbReference>
<dbReference type="FunFam" id="3.30.565.10:FF:000006">
    <property type="entry name" value="Sensor histidine kinase WalK"/>
    <property type="match status" value="1"/>
</dbReference>
<dbReference type="CDD" id="cd00082">
    <property type="entry name" value="HisKA"/>
    <property type="match status" value="1"/>
</dbReference>
<keyword evidence="3" id="KW-0597">Phosphoprotein</keyword>
<comment type="caution">
    <text evidence="11">The sequence shown here is derived from an EMBL/GenBank/DDBJ whole genome shotgun (WGS) entry which is preliminary data.</text>
</comment>
<evidence type="ECO:0000256" key="1">
    <source>
        <dbReference type="ARBA" id="ARBA00000085"/>
    </source>
</evidence>
<protein>
    <recommendedName>
        <fullName evidence="2">histidine kinase</fullName>
        <ecNumber evidence="2">2.7.13.3</ecNumber>
    </recommendedName>
</protein>
<feature type="transmembrane region" description="Helical" evidence="9">
    <location>
        <begin position="88"/>
        <end position="110"/>
    </location>
</feature>
<dbReference type="Pfam" id="PF00512">
    <property type="entry name" value="HisKA"/>
    <property type="match status" value="1"/>
</dbReference>
<keyword evidence="4" id="KW-0808">Transferase</keyword>
<evidence type="ECO:0000313" key="11">
    <source>
        <dbReference type="EMBL" id="KKP29962.1"/>
    </source>
</evidence>
<keyword evidence="6" id="KW-0902">Two-component regulatory system</keyword>
<keyword evidence="7 9" id="KW-0472">Membrane</keyword>
<evidence type="ECO:0000256" key="5">
    <source>
        <dbReference type="ARBA" id="ARBA00022777"/>
    </source>
</evidence>
<dbReference type="Gene3D" id="3.30.565.10">
    <property type="entry name" value="Histidine kinase-like ATPase, C-terminal domain"/>
    <property type="match status" value="1"/>
</dbReference>
<dbReference type="SMART" id="SM00388">
    <property type="entry name" value="HisKA"/>
    <property type="match status" value="1"/>
</dbReference>
<evidence type="ECO:0000256" key="9">
    <source>
        <dbReference type="SAM" id="Phobius"/>
    </source>
</evidence>
<dbReference type="GO" id="GO:0005886">
    <property type="term" value="C:plasma membrane"/>
    <property type="evidence" value="ECO:0007669"/>
    <property type="project" value="TreeGrafter"/>
</dbReference>
<dbReference type="Proteomes" id="UP000034934">
    <property type="component" value="Unassembled WGS sequence"/>
</dbReference>
<comment type="catalytic activity">
    <reaction evidence="1">
        <text>ATP + protein L-histidine = ADP + protein N-phospho-L-histidine.</text>
        <dbReference type="EC" id="2.7.13.3"/>
    </reaction>
</comment>
<dbReference type="GO" id="GO:0004721">
    <property type="term" value="F:phosphoprotein phosphatase activity"/>
    <property type="evidence" value="ECO:0007669"/>
    <property type="project" value="TreeGrafter"/>
</dbReference>
<sequence>MKNILKQLEEWATLSNLSEFKKATILLTTYYTVGVFIILVIFNILVYSLFTNSIYSTNENIKEQSSEENEKRDSKLEENKIHEIQENLAGILITSDIAILIFTLMIAYVLSKRTLRPIEEAYKKQSIFVANAAHELRTPLAVIKAGSEVILRNDRKQEEYIKYTKESLEEIERLITLSNDLLFLAQSNKKKVNLNSKVNFSEICKKQINTIEAYALIHKITIKDEVENNLNTLGNKNNLTRLVINLLKNAIDYNKKEGSVTISLKKKSNKIILSVIDTGIGIKKENLINIYDRFYKVDDSRTQNSSSAGLGLAIVKEIVEEHHGSININSSYGNGTSFEVILRCV</sequence>
<organism evidence="11 12">
    <name type="scientific">Candidatus Nomurabacteria bacterium GW2011_GWF1_31_48</name>
    <dbReference type="NCBI Taxonomy" id="1618767"/>
    <lineage>
        <taxon>Bacteria</taxon>
        <taxon>Candidatus Nomuraibacteriota</taxon>
    </lineage>
</organism>
<keyword evidence="9" id="KW-1133">Transmembrane helix</keyword>
<dbReference type="InterPro" id="IPR036890">
    <property type="entry name" value="HATPase_C_sf"/>
</dbReference>
<dbReference type="FunFam" id="1.10.287.130:FF:000001">
    <property type="entry name" value="Two-component sensor histidine kinase"/>
    <property type="match status" value="1"/>
</dbReference>
<dbReference type="InterPro" id="IPR050351">
    <property type="entry name" value="BphY/WalK/GraS-like"/>
</dbReference>
<evidence type="ECO:0000256" key="6">
    <source>
        <dbReference type="ARBA" id="ARBA00023012"/>
    </source>
</evidence>
<dbReference type="AlphaFoldDB" id="A0A0G0BFW2"/>
<evidence type="ECO:0000256" key="2">
    <source>
        <dbReference type="ARBA" id="ARBA00012438"/>
    </source>
</evidence>
<dbReference type="EC" id="2.7.13.3" evidence="2"/>
<proteinExistence type="predicted"/>
<dbReference type="PANTHER" id="PTHR45453:SF1">
    <property type="entry name" value="PHOSPHATE REGULON SENSOR PROTEIN PHOR"/>
    <property type="match status" value="1"/>
</dbReference>
<keyword evidence="9" id="KW-0812">Transmembrane</keyword>
<dbReference type="InterPro" id="IPR036097">
    <property type="entry name" value="HisK_dim/P_sf"/>
</dbReference>
<dbReference type="PRINTS" id="PR00344">
    <property type="entry name" value="BCTRLSENSOR"/>
</dbReference>
<dbReference type="GO" id="GO:0000155">
    <property type="term" value="F:phosphorelay sensor kinase activity"/>
    <property type="evidence" value="ECO:0007669"/>
    <property type="project" value="InterPro"/>
</dbReference>
<reference evidence="11 12" key="1">
    <citation type="journal article" date="2015" name="Nature">
        <title>rRNA introns, odd ribosomes, and small enigmatic genomes across a large radiation of phyla.</title>
        <authorList>
            <person name="Brown C.T."/>
            <person name="Hug L.A."/>
            <person name="Thomas B.C."/>
            <person name="Sharon I."/>
            <person name="Castelle C.J."/>
            <person name="Singh A."/>
            <person name="Wilkins M.J."/>
            <person name="Williams K.H."/>
            <person name="Banfield J.F."/>
        </authorList>
    </citation>
    <scope>NUCLEOTIDE SEQUENCE [LARGE SCALE GENOMIC DNA]</scope>
</reference>
<dbReference type="InterPro" id="IPR004358">
    <property type="entry name" value="Sig_transdc_His_kin-like_C"/>
</dbReference>
<evidence type="ECO:0000256" key="7">
    <source>
        <dbReference type="ARBA" id="ARBA00023136"/>
    </source>
</evidence>
<evidence type="ECO:0000256" key="8">
    <source>
        <dbReference type="SAM" id="Coils"/>
    </source>
</evidence>
<dbReference type="Pfam" id="PF02518">
    <property type="entry name" value="HATPase_c"/>
    <property type="match status" value="1"/>
</dbReference>
<accession>A0A0G0BFW2</accession>
<evidence type="ECO:0000313" key="12">
    <source>
        <dbReference type="Proteomes" id="UP000034934"/>
    </source>
</evidence>
<dbReference type="SUPFAM" id="SSF47384">
    <property type="entry name" value="Homodimeric domain of signal transducing histidine kinase"/>
    <property type="match status" value="1"/>
</dbReference>